<evidence type="ECO:0000313" key="2">
    <source>
        <dbReference type="EMBL" id="GAA4537112.1"/>
    </source>
</evidence>
<comment type="caution">
    <text evidence="2">The sequence shown here is derived from an EMBL/GenBank/DDBJ whole genome shotgun (WGS) entry which is preliminary data.</text>
</comment>
<evidence type="ECO:0000313" key="3">
    <source>
        <dbReference type="Proteomes" id="UP001501598"/>
    </source>
</evidence>
<reference evidence="3" key="1">
    <citation type="journal article" date="2019" name="Int. J. Syst. Evol. Microbiol.">
        <title>The Global Catalogue of Microorganisms (GCM) 10K type strain sequencing project: providing services to taxonomists for standard genome sequencing and annotation.</title>
        <authorList>
            <consortium name="The Broad Institute Genomics Platform"/>
            <consortium name="The Broad Institute Genome Sequencing Center for Infectious Disease"/>
            <person name="Wu L."/>
            <person name="Ma J."/>
        </authorList>
    </citation>
    <scope>NUCLEOTIDE SEQUENCE [LARGE SCALE GENOMIC DNA]</scope>
    <source>
        <strain evidence="3">JCM 17906</strain>
    </source>
</reference>
<dbReference type="InterPro" id="IPR050312">
    <property type="entry name" value="IolE/XylAMocC-like"/>
</dbReference>
<dbReference type="InterPro" id="IPR013022">
    <property type="entry name" value="Xyl_isomerase-like_TIM-brl"/>
</dbReference>
<dbReference type="PANTHER" id="PTHR12110:SF21">
    <property type="entry name" value="XYLOSE ISOMERASE-LIKE TIM BARREL DOMAIN-CONTAINING PROTEIN"/>
    <property type="match status" value="1"/>
</dbReference>
<keyword evidence="3" id="KW-1185">Reference proteome</keyword>
<organism evidence="2 3">
    <name type="scientific">Pseudonocardia xishanensis</name>
    <dbReference type="NCBI Taxonomy" id="630995"/>
    <lineage>
        <taxon>Bacteria</taxon>
        <taxon>Bacillati</taxon>
        <taxon>Actinomycetota</taxon>
        <taxon>Actinomycetes</taxon>
        <taxon>Pseudonocardiales</taxon>
        <taxon>Pseudonocardiaceae</taxon>
        <taxon>Pseudonocardia</taxon>
    </lineage>
</organism>
<dbReference type="InterPro" id="IPR036237">
    <property type="entry name" value="Xyl_isomerase-like_sf"/>
</dbReference>
<feature type="domain" description="Xylose isomerase-like TIM barrel" evidence="1">
    <location>
        <begin position="3"/>
        <end position="235"/>
    </location>
</feature>
<dbReference type="Pfam" id="PF01261">
    <property type="entry name" value="AP_endonuc_2"/>
    <property type="match status" value="1"/>
</dbReference>
<dbReference type="PANTHER" id="PTHR12110">
    <property type="entry name" value="HYDROXYPYRUVATE ISOMERASE"/>
    <property type="match status" value="1"/>
</dbReference>
<gene>
    <name evidence="2" type="ORF">GCM10023175_05070</name>
</gene>
<evidence type="ECO:0000259" key="1">
    <source>
        <dbReference type="Pfam" id="PF01261"/>
    </source>
</evidence>
<sequence>MADAVADAGYALAHWNFAAIGRSTLAADVTDAEFREVAAAFRRAGVGIPSASATFNLIHPDEDLRRAQLAEAVELIGRIGMLGVEVVTLCTGTRDAGNMWRAHPGNTAPDAWRDLRAGLDVLLEAAAEAGLLLGVEPEAGNVVVDAPAAARLLGELGDGAPIGIVLDPANLLTPATLPQQERILTEAVELLGPRVVGAQAKDVVAEGYSAAGAGGMDYDRVFRLLAGLDPVPLVVQDVTEPDAARVREDLLHRHAAALVR</sequence>
<dbReference type="EMBL" id="BAABGT010000009">
    <property type="protein sequence ID" value="GAA4537112.1"/>
    <property type="molecule type" value="Genomic_DNA"/>
</dbReference>
<proteinExistence type="predicted"/>
<name>A0ABP8RF58_9PSEU</name>
<dbReference type="GO" id="GO:0016853">
    <property type="term" value="F:isomerase activity"/>
    <property type="evidence" value="ECO:0007669"/>
    <property type="project" value="UniProtKB-KW"/>
</dbReference>
<dbReference type="Proteomes" id="UP001501598">
    <property type="component" value="Unassembled WGS sequence"/>
</dbReference>
<dbReference type="SUPFAM" id="SSF51658">
    <property type="entry name" value="Xylose isomerase-like"/>
    <property type="match status" value="1"/>
</dbReference>
<protein>
    <submittedName>
        <fullName evidence="2">Sugar phosphate isomerase/epimerase</fullName>
    </submittedName>
</protein>
<keyword evidence="2" id="KW-0413">Isomerase</keyword>
<dbReference type="Gene3D" id="3.20.20.150">
    <property type="entry name" value="Divalent-metal-dependent TIM barrel enzymes"/>
    <property type="match status" value="1"/>
</dbReference>
<accession>A0ABP8RF58</accession>